<evidence type="ECO:0000256" key="1">
    <source>
        <dbReference type="SAM" id="MobiDB-lite"/>
    </source>
</evidence>
<sequence length="144" mass="16944">CSCCFRSSLGVLDWDFGFPKSRRKAERKQKDNKRRRKWRQINPEKTGRVGHHLHGYYILPHVNQPYTRDELWMECANGSTHDQVERLSRKGESGMWGREKCFGPMPSRGSSEIAKIDDSFLTCSPEKIDCFTDRTVERNFLHQH</sequence>
<evidence type="ECO:0000313" key="3">
    <source>
        <dbReference type="Proteomes" id="UP000004810"/>
    </source>
</evidence>
<dbReference type="AlphaFoldDB" id="J9B9N4"/>
<protein>
    <submittedName>
        <fullName evidence="2">Uncharacterized protein</fullName>
    </submittedName>
</protein>
<name>J9B9N4_WUCBA</name>
<gene>
    <name evidence="2" type="ORF">WUBG_05283</name>
</gene>
<proteinExistence type="predicted"/>
<dbReference type="EMBL" id="ADBV01001982">
    <property type="protein sequence ID" value="EJW83805.1"/>
    <property type="molecule type" value="Genomic_DNA"/>
</dbReference>
<feature type="compositionally biased region" description="Basic residues" evidence="1">
    <location>
        <begin position="23"/>
        <end position="39"/>
    </location>
</feature>
<comment type="caution">
    <text evidence="2">The sequence shown here is derived from an EMBL/GenBank/DDBJ whole genome shotgun (WGS) entry which is preliminary data.</text>
</comment>
<feature type="non-terminal residue" evidence="2">
    <location>
        <position position="1"/>
    </location>
</feature>
<dbReference type="Proteomes" id="UP000004810">
    <property type="component" value="Unassembled WGS sequence"/>
</dbReference>
<evidence type="ECO:0000313" key="2">
    <source>
        <dbReference type="EMBL" id="EJW83805.1"/>
    </source>
</evidence>
<feature type="region of interest" description="Disordered" evidence="1">
    <location>
        <begin position="23"/>
        <end position="44"/>
    </location>
</feature>
<accession>J9B9N4</accession>
<reference evidence="3" key="1">
    <citation type="submission" date="2012-08" db="EMBL/GenBank/DDBJ databases">
        <title>The Genome Sequence of Wuchereria bancrofti.</title>
        <authorList>
            <person name="Nutman T.B."/>
            <person name="Fink D.L."/>
            <person name="Russ C."/>
            <person name="Young S."/>
            <person name="Zeng Q."/>
            <person name="Koehrsen M."/>
            <person name="Alvarado L."/>
            <person name="Berlin A."/>
            <person name="Chapman S.B."/>
            <person name="Chen Z."/>
            <person name="Freedman E."/>
            <person name="Gellesch M."/>
            <person name="Goldberg J."/>
            <person name="Griggs A."/>
            <person name="Gujja S."/>
            <person name="Heilman E.R."/>
            <person name="Heiman D."/>
            <person name="Hepburn T."/>
            <person name="Howarth C."/>
            <person name="Jen D."/>
            <person name="Larson L."/>
            <person name="Lewis B."/>
            <person name="Mehta T."/>
            <person name="Park D."/>
            <person name="Pearson M."/>
            <person name="Roberts A."/>
            <person name="Saif S."/>
            <person name="Shea T."/>
            <person name="Shenoy N."/>
            <person name="Sisk P."/>
            <person name="Stolte C."/>
            <person name="Sykes S."/>
            <person name="Walk T."/>
            <person name="White J."/>
            <person name="Yandava C."/>
            <person name="Haas B."/>
            <person name="Henn M.R."/>
            <person name="Nusbaum C."/>
            <person name="Birren B."/>
        </authorList>
    </citation>
    <scope>NUCLEOTIDE SEQUENCE [LARGE SCALE GENOMIC DNA]</scope>
    <source>
        <strain evidence="3">NA</strain>
    </source>
</reference>
<organism evidence="2 3">
    <name type="scientific">Wuchereria bancrofti</name>
    <dbReference type="NCBI Taxonomy" id="6293"/>
    <lineage>
        <taxon>Eukaryota</taxon>
        <taxon>Metazoa</taxon>
        <taxon>Ecdysozoa</taxon>
        <taxon>Nematoda</taxon>
        <taxon>Chromadorea</taxon>
        <taxon>Rhabditida</taxon>
        <taxon>Spirurina</taxon>
        <taxon>Spiruromorpha</taxon>
        <taxon>Filarioidea</taxon>
        <taxon>Onchocercidae</taxon>
        <taxon>Wuchereria</taxon>
    </lineage>
</organism>